<evidence type="ECO:0000313" key="1">
    <source>
        <dbReference type="EMBL" id="CAG8539514.1"/>
    </source>
</evidence>
<organism evidence="1 2">
    <name type="scientific">Funneliformis mosseae</name>
    <name type="common">Endomycorrhizal fungus</name>
    <name type="synonym">Glomus mosseae</name>
    <dbReference type="NCBI Taxonomy" id="27381"/>
    <lineage>
        <taxon>Eukaryota</taxon>
        <taxon>Fungi</taxon>
        <taxon>Fungi incertae sedis</taxon>
        <taxon>Mucoromycota</taxon>
        <taxon>Glomeromycotina</taxon>
        <taxon>Glomeromycetes</taxon>
        <taxon>Glomerales</taxon>
        <taxon>Glomeraceae</taxon>
        <taxon>Funneliformis</taxon>
    </lineage>
</organism>
<sequence>VKQNGMLQEISTPQEIKNTLIINIYQESHDDINDKNVNINSQYLAKTIQNGQSSLIEEKFNGNNHQVTIFIQTEEPLVEKHFDRDDHQITISIQIRESLVEKIFDDHQITIQTEEPLIEELLDTDLEETEDPFELKIGFTFTNWPEFKIWLDNFTKKKGFNYKVRNSQTDGGIMRNIIYECSRSGIHIPQVTSDLAK</sequence>
<reference evidence="1" key="1">
    <citation type="submission" date="2021-06" db="EMBL/GenBank/DDBJ databases">
        <authorList>
            <person name="Kallberg Y."/>
            <person name="Tangrot J."/>
            <person name="Rosling A."/>
        </authorList>
    </citation>
    <scope>NUCLEOTIDE SEQUENCE</scope>
    <source>
        <strain evidence="1">87-6 pot B 2015</strain>
    </source>
</reference>
<name>A0A9N9ATD8_FUNMO</name>
<gene>
    <name evidence="1" type="ORF">FMOSSE_LOCUS5909</name>
</gene>
<accession>A0A9N9ATD8</accession>
<dbReference type="Proteomes" id="UP000789375">
    <property type="component" value="Unassembled WGS sequence"/>
</dbReference>
<evidence type="ECO:0000313" key="2">
    <source>
        <dbReference type="Proteomes" id="UP000789375"/>
    </source>
</evidence>
<dbReference type="AlphaFoldDB" id="A0A9N9ATD8"/>
<keyword evidence="2" id="KW-1185">Reference proteome</keyword>
<protein>
    <submittedName>
        <fullName evidence="1">12593_t:CDS:1</fullName>
    </submittedName>
</protein>
<comment type="caution">
    <text evidence="1">The sequence shown here is derived from an EMBL/GenBank/DDBJ whole genome shotgun (WGS) entry which is preliminary data.</text>
</comment>
<dbReference type="EMBL" id="CAJVPP010001179">
    <property type="protein sequence ID" value="CAG8539514.1"/>
    <property type="molecule type" value="Genomic_DNA"/>
</dbReference>
<feature type="non-terminal residue" evidence="1">
    <location>
        <position position="197"/>
    </location>
</feature>
<proteinExistence type="predicted"/>